<proteinExistence type="predicted"/>
<protein>
    <recommendedName>
        <fullName evidence="4">Serum response factor-binding protein 1</fullName>
    </recommendedName>
</protein>
<accession>A0AAW0WZN1</accession>
<evidence type="ECO:0000256" key="1">
    <source>
        <dbReference type="SAM" id="MobiDB-lite"/>
    </source>
</evidence>
<dbReference type="GO" id="GO:0005634">
    <property type="term" value="C:nucleus"/>
    <property type="evidence" value="ECO:0007669"/>
    <property type="project" value="TreeGrafter"/>
</dbReference>
<evidence type="ECO:0008006" key="4">
    <source>
        <dbReference type="Google" id="ProtNLM"/>
    </source>
</evidence>
<feature type="compositionally biased region" description="Polar residues" evidence="1">
    <location>
        <begin position="324"/>
        <end position="333"/>
    </location>
</feature>
<feature type="compositionally biased region" description="Polar residues" evidence="1">
    <location>
        <begin position="639"/>
        <end position="651"/>
    </location>
</feature>
<comment type="caution">
    <text evidence="2">The sequence shown here is derived from an EMBL/GenBank/DDBJ whole genome shotgun (WGS) entry which is preliminary data.</text>
</comment>
<reference evidence="2 3" key="1">
    <citation type="journal article" date="2024" name="BMC Genomics">
        <title>Genome assembly of redclaw crayfish (Cherax quadricarinatus) provides insights into its immune adaptation and hypoxia tolerance.</title>
        <authorList>
            <person name="Liu Z."/>
            <person name="Zheng J."/>
            <person name="Li H."/>
            <person name="Fang K."/>
            <person name="Wang S."/>
            <person name="He J."/>
            <person name="Zhou D."/>
            <person name="Weng S."/>
            <person name="Chi M."/>
            <person name="Gu Z."/>
            <person name="He J."/>
            <person name="Li F."/>
            <person name="Wang M."/>
        </authorList>
    </citation>
    <scope>NUCLEOTIDE SEQUENCE [LARGE SCALE GENOMIC DNA]</scope>
    <source>
        <strain evidence="2">ZL_2023a</strain>
    </source>
</reference>
<feature type="compositionally biased region" description="Polar residues" evidence="1">
    <location>
        <begin position="370"/>
        <end position="387"/>
    </location>
</feature>
<evidence type="ECO:0000313" key="3">
    <source>
        <dbReference type="Proteomes" id="UP001445076"/>
    </source>
</evidence>
<feature type="compositionally biased region" description="Basic residues" evidence="1">
    <location>
        <begin position="429"/>
        <end position="438"/>
    </location>
</feature>
<organism evidence="2 3">
    <name type="scientific">Cherax quadricarinatus</name>
    <name type="common">Australian red claw crayfish</name>
    <dbReference type="NCBI Taxonomy" id="27406"/>
    <lineage>
        <taxon>Eukaryota</taxon>
        <taxon>Metazoa</taxon>
        <taxon>Ecdysozoa</taxon>
        <taxon>Arthropoda</taxon>
        <taxon>Crustacea</taxon>
        <taxon>Multicrustacea</taxon>
        <taxon>Malacostraca</taxon>
        <taxon>Eumalacostraca</taxon>
        <taxon>Eucarida</taxon>
        <taxon>Decapoda</taxon>
        <taxon>Pleocyemata</taxon>
        <taxon>Astacidea</taxon>
        <taxon>Parastacoidea</taxon>
        <taxon>Parastacidae</taxon>
        <taxon>Cherax</taxon>
    </lineage>
</organism>
<gene>
    <name evidence="2" type="ORF">OTU49_007500</name>
</gene>
<feature type="compositionally biased region" description="Basic and acidic residues" evidence="1">
    <location>
        <begin position="565"/>
        <end position="597"/>
    </location>
</feature>
<sequence length="719" mass="81080">MDSQDSSSLTKLILNNFIVQGKPRAQQGKVCVIKKLLRTVKKLREKKADNDLIKAKFNRRAEKLVEEVMILKFIILNKKSFTAVASNPKAKIEERALCRLATHKGISAIINKFREQYPKWAEEVPVLLKGLGILHRKKKLERLKRRGKLEKYLEKEQRSLKLLQELTNIDIDPKIIKGAIDMSEEIKKEKANSKSRKRKKEGNMTPKVVKRKLEETEKNKIYVENISKGNNIEMGESGSKKSGSLDDDTDDASDDKTTDKKLKKIEIIRKKAISEDDNSSEEENENEVNGGNIKNKDNGDMSDCEVNVGNTSDCEDNVGDTSDFVVQSLSQNLQHEEQTGNNSESKDESSSEEELEHSDSYSESGEDGLTVTTECRNVENPSISKVSKASRIAEVKQLDLKNIDGTIEGDHSSVVSDSEDEAFFVGKTASKKNKKSKKSSFFLGSGNCSEDLEDSDEESEGEDRGQRPAKESYSNAEDSDDIDTGKYLRMNMFRLNCSRRGADRGRGGNRGRGSGRGHTVDRSRVWDRGQSKNRGWGGNWERGSGRREENWKRVIGENYENSSKIERNHGDFKNKEKEVRRGRERDYNWNEEREIGRGGRGNRRGGRGIAGNEKHRRGTFNQESGNRFQNQGARRENGRQFSWKSDLSNPNMIPLPRKDDTSGSTPKPPPAAAAKAPQGGSSRGGTQSLHPSWQAKLREREQSVSINQFQGKRLVFNDD</sequence>
<feature type="compositionally biased region" description="Basic and acidic residues" evidence="1">
    <location>
        <begin position="334"/>
        <end position="349"/>
    </location>
</feature>
<feature type="compositionally biased region" description="Acidic residues" evidence="1">
    <location>
        <begin position="275"/>
        <end position="286"/>
    </location>
</feature>
<feature type="compositionally biased region" description="Acidic residues" evidence="1">
    <location>
        <begin position="450"/>
        <end position="461"/>
    </location>
</feature>
<dbReference type="PANTHER" id="PTHR23325:SF1">
    <property type="entry name" value="SERUM RESPONSE FACTOR-BINDING PROTEIN 1"/>
    <property type="match status" value="1"/>
</dbReference>
<dbReference type="AlphaFoldDB" id="A0AAW0WZN1"/>
<feature type="compositionally biased region" description="Basic and acidic residues" evidence="1">
    <location>
        <begin position="254"/>
        <end position="274"/>
    </location>
</feature>
<dbReference type="GO" id="GO:0030490">
    <property type="term" value="P:maturation of SSU-rRNA"/>
    <property type="evidence" value="ECO:0007669"/>
    <property type="project" value="TreeGrafter"/>
</dbReference>
<feature type="compositionally biased region" description="Basic and acidic residues" evidence="1">
    <location>
        <begin position="391"/>
        <end position="402"/>
    </location>
</feature>
<dbReference type="GO" id="GO:0030686">
    <property type="term" value="C:90S preribosome"/>
    <property type="evidence" value="ECO:0007669"/>
    <property type="project" value="TreeGrafter"/>
</dbReference>
<feature type="region of interest" description="Disordered" evidence="1">
    <location>
        <begin position="187"/>
        <end position="212"/>
    </location>
</feature>
<feature type="region of interest" description="Disordered" evidence="1">
    <location>
        <begin position="228"/>
        <end position="544"/>
    </location>
</feature>
<feature type="compositionally biased region" description="Polar residues" evidence="1">
    <location>
        <begin position="619"/>
        <end position="632"/>
    </location>
</feature>
<keyword evidence="3" id="KW-1185">Reference proteome</keyword>
<feature type="region of interest" description="Disordered" evidence="1">
    <location>
        <begin position="565"/>
        <end position="701"/>
    </location>
</feature>
<dbReference type="InterPro" id="IPR037393">
    <property type="entry name" value="Bud22/SRFB1"/>
</dbReference>
<name>A0AAW0WZN1_CHEQU</name>
<dbReference type="PANTHER" id="PTHR23325">
    <property type="entry name" value="SERUM RESPONSE FACTOR-BINDING"/>
    <property type="match status" value="1"/>
</dbReference>
<feature type="compositionally biased region" description="Basic and acidic residues" evidence="1">
    <location>
        <begin position="518"/>
        <end position="530"/>
    </location>
</feature>
<dbReference type="Proteomes" id="UP001445076">
    <property type="component" value="Unassembled WGS sequence"/>
</dbReference>
<evidence type="ECO:0000313" key="2">
    <source>
        <dbReference type="EMBL" id="KAK8731234.1"/>
    </source>
</evidence>
<dbReference type="EMBL" id="JARKIK010000061">
    <property type="protein sequence ID" value="KAK8731234.1"/>
    <property type="molecule type" value="Genomic_DNA"/>
</dbReference>